<reference evidence="1" key="1">
    <citation type="submission" date="2021-04" db="EMBL/GenBank/DDBJ databases">
        <title>novel species isolated from subtropical streams in China.</title>
        <authorList>
            <person name="Lu H."/>
        </authorList>
    </citation>
    <scope>NUCLEOTIDE SEQUENCE</scope>
    <source>
        <strain evidence="1">LFS511W</strain>
    </source>
</reference>
<keyword evidence="2" id="KW-1185">Reference proteome</keyword>
<dbReference type="Proteomes" id="UP000680067">
    <property type="component" value="Unassembled WGS sequence"/>
</dbReference>
<comment type="caution">
    <text evidence="1">The sequence shown here is derived from an EMBL/GenBank/DDBJ whole genome shotgun (WGS) entry which is preliminary data.</text>
</comment>
<protein>
    <submittedName>
        <fullName evidence="1">Uncharacterized protein</fullName>
    </submittedName>
</protein>
<dbReference type="AlphaFoldDB" id="A0A941DKA4"/>
<evidence type="ECO:0000313" key="1">
    <source>
        <dbReference type="EMBL" id="MBR7781589.1"/>
    </source>
</evidence>
<dbReference type="Pfam" id="PF18944">
    <property type="entry name" value="DUF5691"/>
    <property type="match status" value="1"/>
</dbReference>
<evidence type="ECO:0000313" key="2">
    <source>
        <dbReference type="Proteomes" id="UP000680067"/>
    </source>
</evidence>
<accession>A0A941DKA4</accession>
<organism evidence="1 2">
    <name type="scientific">Undibacterium luofuense</name>
    <dbReference type="NCBI Taxonomy" id="2828733"/>
    <lineage>
        <taxon>Bacteria</taxon>
        <taxon>Pseudomonadati</taxon>
        <taxon>Pseudomonadota</taxon>
        <taxon>Betaproteobacteria</taxon>
        <taxon>Burkholderiales</taxon>
        <taxon>Oxalobacteraceae</taxon>
        <taxon>Undibacterium</taxon>
    </lineage>
</organism>
<gene>
    <name evidence="1" type="ORF">KDM89_05530</name>
</gene>
<name>A0A941DKA4_9BURK</name>
<dbReference type="InterPro" id="IPR043746">
    <property type="entry name" value="DUF5691"/>
</dbReference>
<proteinExistence type="predicted"/>
<sequence length="509" mass="57464">MNPLIQTALTGTANHPATPSGVDAIDSLVRAASAEQHLLLQAGALHAYQRAGRMPVQITLPPQATTEIRNHPPAPLQQVFSRLCESVFDALRPWALQRVAERGWRLPHAMLPAILARKDSAVWSCVMGERAEWLRQQHPDWRDQSENEQQWQDADARLRIWQEESFALRCKALRIQAEANPAAARQWLEADLSREKAEQRLSLLDIWLPFASGAGDVVWVESLLSDRSQPVRQRIAGWLAQQPASNLAQRIQQRAGTVLQFDDNGALQITLPDDLPRDWEKDGWNPVPPAGTGKKAWWLRQLIALMHPQQWLCAGPEDDASWQILTGHSWSESLTAGLCDAVLRYNDVAWASAIFTRLPASYIQQNCITLFSLLPAERQTTVLLQLLAQTGQPDFGAVVRYLSALQTPVTQDVAQAITAKLDSLLTPALLQELQNQQLRAQDMHELLNLLEQLIPACADQTIPAIVQLIQRLNIFSESENWYYRSLTERIVRLLMQAEFKQYLMKEIFL</sequence>
<dbReference type="EMBL" id="JAGSPN010000003">
    <property type="protein sequence ID" value="MBR7781589.1"/>
    <property type="molecule type" value="Genomic_DNA"/>
</dbReference>
<dbReference type="RefSeq" id="WP_212686945.1">
    <property type="nucleotide sequence ID" value="NZ_JAGSPN010000003.1"/>
</dbReference>